<organism evidence="10 11">
    <name type="scientific">Dacryopinax primogenitus (strain DJM 731)</name>
    <name type="common">Brown rot fungus</name>
    <dbReference type="NCBI Taxonomy" id="1858805"/>
    <lineage>
        <taxon>Eukaryota</taxon>
        <taxon>Fungi</taxon>
        <taxon>Dikarya</taxon>
        <taxon>Basidiomycota</taxon>
        <taxon>Agaricomycotina</taxon>
        <taxon>Dacrymycetes</taxon>
        <taxon>Dacrymycetales</taxon>
        <taxon>Dacrymycetaceae</taxon>
        <taxon>Dacryopinax</taxon>
    </lineage>
</organism>
<dbReference type="InterPro" id="IPR005135">
    <property type="entry name" value="Endo/exonuclease/phosphatase"/>
</dbReference>
<dbReference type="PANTHER" id="PTHR22748">
    <property type="entry name" value="AP ENDONUCLEASE"/>
    <property type="match status" value="1"/>
</dbReference>
<feature type="binding site" evidence="6">
    <location>
        <position position="58"/>
    </location>
    <ligand>
        <name>Mg(2+)</name>
        <dbReference type="ChEBI" id="CHEBI:18420"/>
        <label>1</label>
    </ligand>
</feature>
<feature type="binding site" evidence="6">
    <location>
        <position position="111"/>
    </location>
    <ligand>
        <name>Mg(2+)</name>
        <dbReference type="ChEBI" id="CHEBI:18420"/>
        <label>1</label>
    </ligand>
</feature>
<dbReference type="HOGENOM" id="CLU_060600_0_0_1"/>
<dbReference type="GeneID" id="63688905"/>
<evidence type="ECO:0000256" key="1">
    <source>
        <dbReference type="ARBA" id="ARBA00007092"/>
    </source>
</evidence>
<keyword evidence="11" id="KW-1185">Reference proteome</keyword>
<protein>
    <submittedName>
        <fullName evidence="10">DNase I-like protein</fullName>
    </submittedName>
</protein>
<dbReference type="PROSITE" id="PS51435">
    <property type="entry name" value="AP_NUCLEASE_F1_4"/>
    <property type="match status" value="1"/>
</dbReference>
<keyword evidence="4 6" id="KW-0460">Magnesium</keyword>
<keyword evidence="6" id="KW-0464">Manganese</keyword>
<feature type="site" description="Interaction with DNA substrate" evidence="7">
    <location>
        <position position="367"/>
    </location>
</feature>
<comment type="similarity">
    <text evidence="1">Belongs to the DNA repair enzymes AP/ExoA family.</text>
</comment>
<feature type="site" description="Transition state stabilizer" evidence="7">
    <location>
        <position position="269"/>
    </location>
</feature>
<evidence type="ECO:0000256" key="6">
    <source>
        <dbReference type="PIRSR" id="PIRSR604808-2"/>
    </source>
</evidence>
<feature type="compositionally biased region" description="Low complexity" evidence="8">
    <location>
        <begin position="31"/>
        <end position="40"/>
    </location>
</feature>
<dbReference type="GO" id="GO:0003906">
    <property type="term" value="F:DNA-(apurinic or apyrimidinic site) endonuclease activity"/>
    <property type="evidence" value="ECO:0007669"/>
    <property type="project" value="TreeGrafter"/>
</dbReference>
<dbReference type="PANTHER" id="PTHR22748:SF14">
    <property type="entry name" value="ENDONUCLEASE_EXONUCLEASE_PHOSPHATASE DOMAIN-CONTAINING PROTEIN"/>
    <property type="match status" value="1"/>
</dbReference>
<feature type="domain" description="Endonuclease/exonuclease/phosphatase" evidence="9">
    <location>
        <begin position="92"/>
        <end position="350"/>
    </location>
</feature>
<accession>M5FRV6</accession>
<name>M5FRV6_DACPD</name>
<dbReference type="OrthoDB" id="3357826at2759"/>
<evidence type="ECO:0000313" key="10">
    <source>
        <dbReference type="EMBL" id="EJT97794.1"/>
    </source>
</evidence>
<evidence type="ECO:0000256" key="7">
    <source>
        <dbReference type="PIRSR" id="PIRSR604808-3"/>
    </source>
</evidence>
<dbReference type="InterPro" id="IPR036691">
    <property type="entry name" value="Endo/exonu/phosph_ase_sf"/>
</dbReference>
<dbReference type="Proteomes" id="UP000030653">
    <property type="component" value="Unassembled WGS sequence"/>
</dbReference>
<dbReference type="OMA" id="WNINGIS"/>
<gene>
    <name evidence="10" type="ORF">DACRYDRAFT_24769</name>
</gene>
<dbReference type="InterPro" id="IPR004808">
    <property type="entry name" value="AP_endonuc_1"/>
</dbReference>
<keyword evidence="3" id="KW-0378">Hydrolase</keyword>
<keyword evidence="2 6" id="KW-0479">Metal-binding</keyword>
<feature type="binding site" evidence="6">
    <location>
        <position position="269"/>
    </location>
    <ligand>
        <name>Mg(2+)</name>
        <dbReference type="ChEBI" id="CHEBI:18420"/>
        <label>1</label>
    </ligand>
</feature>
<evidence type="ECO:0000256" key="4">
    <source>
        <dbReference type="ARBA" id="ARBA00022842"/>
    </source>
</evidence>
<dbReference type="GO" id="GO:0008081">
    <property type="term" value="F:phosphoric diester hydrolase activity"/>
    <property type="evidence" value="ECO:0007669"/>
    <property type="project" value="TreeGrafter"/>
</dbReference>
<dbReference type="RefSeq" id="XP_040624692.1">
    <property type="nucleotide sequence ID" value="XM_040773843.1"/>
</dbReference>
<feature type="binding site" evidence="6">
    <location>
        <position position="267"/>
    </location>
    <ligand>
        <name>Mg(2+)</name>
        <dbReference type="ChEBI" id="CHEBI:18420"/>
        <label>1</label>
    </ligand>
</feature>
<dbReference type="GO" id="GO:0046872">
    <property type="term" value="F:metal ion binding"/>
    <property type="evidence" value="ECO:0007669"/>
    <property type="project" value="UniProtKB-KW"/>
</dbReference>
<evidence type="ECO:0000259" key="9">
    <source>
        <dbReference type="Pfam" id="PF03372"/>
    </source>
</evidence>
<dbReference type="STRING" id="1858805.M5FRV6"/>
<dbReference type="AlphaFoldDB" id="M5FRV6"/>
<feature type="active site" description="Proton donor/acceptor" evidence="5">
    <location>
        <position position="267"/>
    </location>
</feature>
<dbReference type="EMBL" id="JH795875">
    <property type="protein sequence ID" value="EJT97794.1"/>
    <property type="molecule type" value="Genomic_DNA"/>
</dbReference>
<comment type="cofactor">
    <cofactor evidence="6">
        <name>Mg(2+)</name>
        <dbReference type="ChEBI" id="CHEBI:18420"/>
    </cofactor>
    <cofactor evidence="6">
        <name>Mn(2+)</name>
        <dbReference type="ChEBI" id="CHEBI:29035"/>
    </cofactor>
    <text evidence="6">Probably binds two magnesium or manganese ions per subunit.</text>
</comment>
<proteinExistence type="inferred from homology"/>
<dbReference type="GO" id="GO:0005634">
    <property type="term" value="C:nucleus"/>
    <property type="evidence" value="ECO:0007669"/>
    <property type="project" value="TreeGrafter"/>
</dbReference>
<sequence length="389" mass="44594">MSKRNLAISEVTPERETEAEIPPAKRQRLNPSSKTRSVRTPSPPRRDSEERTRIISWNIETPIPFLDLRYTISSTGMSSYLVHPPRRIPENDFLRMLLKEWDWPEFVCLQEVRARPTDKDWMTAMCAAANGVSPLDRDGETDRREDGGPTYTAYWALNVSRRGQRRFGVCTLVAHPWVKRVRRERTVGWDAEGRVHILEFDGWALVNVYALNGSDFPWVDPRMEGDPLAKVLPQKTRNERKREFNMLLLEEIQTMRARGLRPVLIGDFNISLAKVDCYPRLRTQHPHALARKQFNEVFIPQAEVVDVYRAFHGSETAYSWFAKGKPVGSDAARVDYALVDRQLIREKGEGREMGTGYGGKNVGKSDHGIVWLDMCGMNNLGLSEARAQE</sequence>
<feature type="site" description="Important for catalytic activity" evidence="7">
    <location>
        <position position="335"/>
    </location>
</feature>
<evidence type="ECO:0000256" key="8">
    <source>
        <dbReference type="SAM" id="MobiDB-lite"/>
    </source>
</evidence>
<evidence type="ECO:0000313" key="11">
    <source>
        <dbReference type="Proteomes" id="UP000030653"/>
    </source>
</evidence>
<feature type="binding site" evidence="6">
    <location>
        <position position="367"/>
    </location>
    <ligand>
        <name>Mg(2+)</name>
        <dbReference type="ChEBI" id="CHEBI:18420"/>
        <label>1</label>
    </ligand>
</feature>
<dbReference type="GO" id="GO:0008311">
    <property type="term" value="F:double-stranded DNA 3'-5' DNA exonuclease activity"/>
    <property type="evidence" value="ECO:0007669"/>
    <property type="project" value="TreeGrafter"/>
</dbReference>
<reference evidence="10 11" key="1">
    <citation type="journal article" date="2012" name="Science">
        <title>The Paleozoic origin of enzymatic lignin decomposition reconstructed from 31 fungal genomes.</title>
        <authorList>
            <person name="Floudas D."/>
            <person name="Binder M."/>
            <person name="Riley R."/>
            <person name="Barry K."/>
            <person name="Blanchette R.A."/>
            <person name="Henrissat B."/>
            <person name="Martinez A.T."/>
            <person name="Otillar R."/>
            <person name="Spatafora J.W."/>
            <person name="Yadav J.S."/>
            <person name="Aerts A."/>
            <person name="Benoit I."/>
            <person name="Boyd A."/>
            <person name="Carlson A."/>
            <person name="Copeland A."/>
            <person name="Coutinho P.M."/>
            <person name="de Vries R.P."/>
            <person name="Ferreira P."/>
            <person name="Findley K."/>
            <person name="Foster B."/>
            <person name="Gaskell J."/>
            <person name="Glotzer D."/>
            <person name="Gorecki P."/>
            <person name="Heitman J."/>
            <person name="Hesse C."/>
            <person name="Hori C."/>
            <person name="Igarashi K."/>
            <person name="Jurgens J.A."/>
            <person name="Kallen N."/>
            <person name="Kersten P."/>
            <person name="Kohler A."/>
            <person name="Kuees U."/>
            <person name="Kumar T.K.A."/>
            <person name="Kuo A."/>
            <person name="LaButti K."/>
            <person name="Larrondo L.F."/>
            <person name="Lindquist E."/>
            <person name="Ling A."/>
            <person name="Lombard V."/>
            <person name="Lucas S."/>
            <person name="Lundell T."/>
            <person name="Martin R."/>
            <person name="McLaughlin D.J."/>
            <person name="Morgenstern I."/>
            <person name="Morin E."/>
            <person name="Murat C."/>
            <person name="Nagy L.G."/>
            <person name="Nolan M."/>
            <person name="Ohm R.A."/>
            <person name="Patyshakuliyeva A."/>
            <person name="Rokas A."/>
            <person name="Ruiz-Duenas F.J."/>
            <person name="Sabat G."/>
            <person name="Salamov A."/>
            <person name="Samejima M."/>
            <person name="Schmutz J."/>
            <person name="Slot J.C."/>
            <person name="St John F."/>
            <person name="Stenlid J."/>
            <person name="Sun H."/>
            <person name="Sun S."/>
            <person name="Syed K."/>
            <person name="Tsang A."/>
            <person name="Wiebenga A."/>
            <person name="Young D."/>
            <person name="Pisabarro A."/>
            <person name="Eastwood D.C."/>
            <person name="Martin F."/>
            <person name="Cullen D."/>
            <person name="Grigoriev I.V."/>
            <person name="Hibbett D.S."/>
        </authorList>
    </citation>
    <scope>NUCLEOTIDE SEQUENCE [LARGE SCALE GENOMIC DNA]</scope>
    <source>
        <strain evidence="10 11">DJM-731 SS1</strain>
    </source>
</reference>
<dbReference type="Pfam" id="PF03372">
    <property type="entry name" value="Exo_endo_phos"/>
    <property type="match status" value="1"/>
</dbReference>
<evidence type="ECO:0000256" key="3">
    <source>
        <dbReference type="ARBA" id="ARBA00022801"/>
    </source>
</evidence>
<evidence type="ECO:0000256" key="2">
    <source>
        <dbReference type="ARBA" id="ARBA00022723"/>
    </source>
</evidence>
<feature type="active site" description="Proton acceptor" evidence="5">
    <location>
        <position position="367"/>
    </location>
</feature>
<feature type="binding site" evidence="6">
    <location>
        <position position="366"/>
    </location>
    <ligand>
        <name>Mg(2+)</name>
        <dbReference type="ChEBI" id="CHEBI:18420"/>
        <label>1</label>
    </ligand>
</feature>
<dbReference type="Gene3D" id="3.60.10.10">
    <property type="entry name" value="Endonuclease/exonuclease/phosphatase"/>
    <property type="match status" value="1"/>
</dbReference>
<dbReference type="SUPFAM" id="SSF56219">
    <property type="entry name" value="DNase I-like"/>
    <property type="match status" value="1"/>
</dbReference>
<dbReference type="GO" id="GO:0006284">
    <property type="term" value="P:base-excision repair"/>
    <property type="evidence" value="ECO:0007669"/>
    <property type="project" value="TreeGrafter"/>
</dbReference>
<feature type="region of interest" description="Disordered" evidence="8">
    <location>
        <begin position="1"/>
        <end position="52"/>
    </location>
</feature>
<evidence type="ECO:0000256" key="5">
    <source>
        <dbReference type="PIRSR" id="PIRSR604808-1"/>
    </source>
</evidence>
<feature type="active site" evidence="5">
    <location>
        <position position="209"/>
    </location>
</feature>